<proteinExistence type="predicted"/>
<accession>A0ACC1S5K0</accession>
<dbReference type="Proteomes" id="UP001148662">
    <property type="component" value="Unassembled WGS sequence"/>
</dbReference>
<sequence>MTSDSEEVDGEEEKLLAMYIAKYNPQREGRRSSQLYQELMKNEKARHWATKRDWKIWRTYYIENQARLDSLIAKRLKDTTTQKAEATKKAGAGGTRRTIRIEFTPADDAHLVQYIAIENPLPNNRQGKALYERLVANADGLWPWATRHTAQSWRDRYVKHTDVFNGHIRRFMKKEGFTSSDVETTKERRAMWAKLSGEGDRPSTPQPGSSRTRLNVTNGARPSKQTDRLKVAAAPRDDAPMSAKAKGKRRASSETDDDRVLKKKRVEKPIATIANAEDNTIGQPEAGPSHLMNRVLSVSQIAFAEPASMDKSPSDVQEEQLQEEQGDGESHQPGPPTGPMMEAENLDLGPQLQGSNTQRRRSPPDDARSPHPIAAEAMGTAVEVHDVPFGSPLNVPNPSEDPYPTTSTPRDGAQPLLSQVIPTPRTLEALTAKESVATSGAAQIVQEPTPPTSHSPQLPAPSSRGLSPEAPGAAQDERQSEDGDARQKSVPHRSSVSPPYTPTPIRFPLRKRKLLKGDDFFATPEPDAVPLSTPRKHRARQLPVRAEGVWNSAITDLKGLSNAIKKGARRVNGVGGDAEDASEDEEERSADWPPKRRKAQIDGAQKPAKVLKPVVRKSTPVEVKSEDEDAELPGKPQVPGTKHHPFSQPTQQAEASSSVQQPLRNLPKPAEQSSGAHHPFSQPTQVAAPIARTSASPHPFSEDDEEAPHTPERISKTYQSRLTPPRTCLAKKPVPRMLAPFAFSITPTVEDDQSAASPQT</sequence>
<comment type="caution">
    <text evidence="1">The sequence shown here is derived from an EMBL/GenBank/DDBJ whole genome shotgun (WGS) entry which is preliminary data.</text>
</comment>
<name>A0ACC1S5K0_9APHY</name>
<keyword evidence="2" id="KW-1185">Reference proteome</keyword>
<evidence type="ECO:0000313" key="1">
    <source>
        <dbReference type="EMBL" id="KAJ3532559.1"/>
    </source>
</evidence>
<organism evidence="1 2">
    <name type="scientific">Phlebia brevispora</name>
    <dbReference type="NCBI Taxonomy" id="194682"/>
    <lineage>
        <taxon>Eukaryota</taxon>
        <taxon>Fungi</taxon>
        <taxon>Dikarya</taxon>
        <taxon>Basidiomycota</taxon>
        <taxon>Agaricomycotina</taxon>
        <taxon>Agaricomycetes</taxon>
        <taxon>Polyporales</taxon>
        <taxon>Meruliaceae</taxon>
        <taxon>Phlebia</taxon>
    </lineage>
</organism>
<gene>
    <name evidence="1" type="ORF">NM688_g7402</name>
</gene>
<reference evidence="1" key="1">
    <citation type="submission" date="2022-07" db="EMBL/GenBank/DDBJ databases">
        <title>Genome Sequence of Phlebia brevispora.</title>
        <authorList>
            <person name="Buettner E."/>
        </authorList>
    </citation>
    <scope>NUCLEOTIDE SEQUENCE</scope>
    <source>
        <strain evidence="1">MPL23</strain>
    </source>
</reference>
<dbReference type="EMBL" id="JANHOG010001724">
    <property type="protein sequence ID" value="KAJ3532559.1"/>
    <property type="molecule type" value="Genomic_DNA"/>
</dbReference>
<protein>
    <submittedName>
        <fullName evidence="1">Uncharacterized protein</fullName>
    </submittedName>
</protein>
<evidence type="ECO:0000313" key="2">
    <source>
        <dbReference type="Proteomes" id="UP001148662"/>
    </source>
</evidence>